<dbReference type="PANTHER" id="PTHR33968:SF1">
    <property type="entry name" value="PROTEIN PET100 HOMOLOG, MITOCHONDRIAL"/>
    <property type="match status" value="1"/>
</dbReference>
<evidence type="ECO:0000313" key="10">
    <source>
        <dbReference type="Proteomes" id="UP001209878"/>
    </source>
</evidence>
<evidence type="ECO:0000313" key="9">
    <source>
        <dbReference type="EMBL" id="KAK2178614.1"/>
    </source>
</evidence>
<dbReference type="PANTHER" id="PTHR33968">
    <property type="entry name" value="PROTEIN PET100 HOMOLOG, MITOCHONDRIAL"/>
    <property type="match status" value="1"/>
</dbReference>
<name>A0AAD9NTA2_RIDPI</name>
<evidence type="ECO:0000256" key="1">
    <source>
        <dbReference type="ARBA" id="ARBA00004167"/>
    </source>
</evidence>
<sequence length="81" mass="9837">MGTWKLEALRVAIYMTFPVGTFWWFNQPENFEAWLIEQRKLLYPDNRKGRESINRTRALLEKRRAVRMELELKRIEAEGTH</sequence>
<keyword evidence="6" id="KW-0496">Mitochondrion</keyword>
<keyword evidence="7" id="KW-0472">Membrane</keyword>
<dbReference type="EMBL" id="JAODUO010000537">
    <property type="protein sequence ID" value="KAK2178614.1"/>
    <property type="molecule type" value="Genomic_DNA"/>
</dbReference>
<dbReference type="GO" id="GO:0033617">
    <property type="term" value="P:mitochondrial respiratory chain complex IV assembly"/>
    <property type="evidence" value="ECO:0007669"/>
    <property type="project" value="InterPro"/>
</dbReference>
<evidence type="ECO:0000256" key="2">
    <source>
        <dbReference type="ARBA" id="ARBA00004325"/>
    </source>
</evidence>
<keyword evidence="10" id="KW-1185">Reference proteome</keyword>
<evidence type="ECO:0000256" key="7">
    <source>
        <dbReference type="ARBA" id="ARBA00023136"/>
    </source>
</evidence>
<dbReference type="Pfam" id="PF09803">
    <property type="entry name" value="Pet100"/>
    <property type="match status" value="1"/>
</dbReference>
<evidence type="ECO:0000256" key="3">
    <source>
        <dbReference type="ARBA" id="ARBA00022692"/>
    </source>
</evidence>
<comment type="similarity">
    <text evidence="8">Belongs to the PET100 family.</text>
</comment>
<dbReference type="GO" id="GO:0051082">
    <property type="term" value="F:unfolded protein binding"/>
    <property type="evidence" value="ECO:0007669"/>
    <property type="project" value="TreeGrafter"/>
</dbReference>
<comment type="subcellular location">
    <subcellularLocation>
        <location evidence="1">Membrane</location>
        <topology evidence="1">Single-pass membrane protein</topology>
    </subcellularLocation>
    <subcellularLocation>
        <location evidence="2">Mitochondrion membrane</location>
    </subcellularLocation>
</comment>
<dbReference type="GO" id="GO:0005743">
    <property type="term" value="C:mitochondrial inner membrane"/>
    <property type="evidence" value="ECO:0007669"/>
    <property type="project" value="TreeGrafter"/>
</dbReference>
<organism evidence="9 10">
    <name type="scientific">Ridgeia piscesae</name>
    <name type="common">Tubeworm</name>
    <dbReference type="NCBI Taxonomy" id="27915"/>
    <lineage>
        <taxon>Eukaryota</taxon>
        <taxon>Metazoa</taxon>
        <taxon>Spiralia</taxon>
        <taxon>Lophotrochozoa</taxon>
        <taxon>Annelida</taxon>
        <taxon>Polychaeta</taxon>
        <taxon>Sedentaria</taxon>
        <taxon>Canalipalpata</taxon>
        <taxon>Sabellida</taxon>
        <taxon>Siboglinidae</taxon>
        <taxon>Ridgeia</taxon>
    </lineage>
</organism>
<dbReference type="InterPro" id="IPR018625">
    <property type="entry name" value="Pet100"/>
</dbReference>
<keyword evidence="5" id="KW-1133">Transmembrane helix</keyword>
<evidence type="ECO:0000256" key="8">
    <source>
        <dbReference type="ARBA" id="ARBA00038077"/>
    </source>
</evidence>
<proteinExistence type="inferred from homology"/>
<evidence type="ECO:0000256" key="4">
    <source>
        <dbReference type="ARBA" id="ARBA00022946"/>
    </source>
</evidence>
<reference evidence="9" key="1">
    <citation type="journal article" date="2023" name="Mol. Biol. Evol.">
        <title>Third-Generation Sequencing Reveals the Adaptive Role of the Epigenome in Three Deep-Sea Polychaetes.</title>
        <authorList>
            <person name="Perez M."/>
            <person name="Aroh O."/>
            <person name="Sun Y."/>
            <person name="Lan Y."/>
            <person name="Juniper S.K."/>
            <person name="Young C.R."/>
            <person name="Angers B."/>
            <person name="Qian P.Y."/>
        </authorList>
    </citation>
    <scope>NUCLEOTIDE SEQUENCE</scope>
    <source>
        <strain evidence="9">R07B-5</strain>
    </source>
</reference>
<evidence type="ECO:0008006" key="11">
    <source>
        <dbReference type="Google" id="ProtNLM"/>
    </source>
</evidence>
<dbReference type="AlphaFoldDB" id="A0AAD9NTA2"/>
<accession>A0AAD9NTA2</accession>
<dbReference type="Proteomes" id="UP001209878">
    <property type="component" value="Unassembled WGS sequence"/>
</dbReference>
<comment type="caution">
    <text evidence="9">The sequence shown here is derived from an EMBL/GenBank/DDBJ whole genome shotgun (WGS) entry which is preliminary data.</text>
</comment>
<gene>
    <name evidence="9" type="ORF">NP493_538g06026</name>
</gene>
<keyword evidence="4" id="KW-0809">Transit peptide</keyword>
<protein>
    <recommendedName>
        <fullName evidence="11">Protein PET100, mitochondrial</fullName>
    </recommendedName>
</protein>
<evidence type="ECO:0000256" key="5">
    <source>
        <dbReference type="ARBA" id="ARBA00022989"/>
    </source>
</evidence>
<keyword evidence="3" id="KW-0812">Transmembrane</keyword>
<evidence type="ECO:0000256" key="6">
    <source>
        <dbReference type="ARBA" id="ARBA00023128"/>
    </source>
</evidence>